<reference evidence="2 3" key="2">
    <citation type="submission" date="2009-01" db="EMBL/GenBank/DDBJ databases">
        <title>Draft genome sequence of Bacteroides cellulosilyticus (DSM 14838).</title>
        <authorList>
            <person name="Sudarsanam P."/>
            <person name="Ley R."/>
            <person name="Guruge J."/>
            <person name="Turnbaugh P.J."/>
            <person name="Mahowald M."/>
            <person name="Liep D."/>
            <person name="Gordon J."/>
        </authorList>
    </citation>
    <scope>NUCLEOTIDE SEQUENCE [LARGE SCALE GENOMIC DNA]</scope>
    <source>
        <strain evidence="2 3">DSM 14838</strain>
    </source>
</reference>
<dbReference type="EMBL" id="ACCH01000188">
    <property type="protein sequence ID" value="EEF89703.1"/>
    <property type="molecule type" value="Genomic_DNA"/>
</dbReference>
<comment type="caution">
    <text evidence="2">The sequence shown here is derived from an EMBL/GenBank/DDBJ whole genome shotgun (WGS) entry which is preliminary data.</text>
</comment>
<feature type="transmembrane region" description="Helical" evidence="1">
    <location>
        <begin position="20"/>
        <end position="39"/>
    </location>
</feature>
<gene>
    <name evidence="2" type="ORF">BACCELL_02661</name>
</gene>
<dbReference type="HOGENOM" id="CLU_3179901_0_0_10"/>
<keyword evidence="1" id="KW-0472">Membrane</keyword>
<dbReference type="Proteomes" id="UP000003711">
    <property type="component" value="Unassembled WGS sequence"/>
</dbReference>
<protein>
    <submittedName>
        <fullName evidence="2">Uncharacterized protein</fullName>
    </submittedName>
</protein>
<dbReference type="AlphaFoldDB" id="E2NEE7"/>
<keyword evidence="1" id="KW-1133">Transmembrane helix</keyword>
<sequence>MISDLFFLETNYLFVVNTWPVSRVFLFLILFYTIFSRFISSYIDEM</sequence>
<organism evidence="2 3">
    <name type="scientific">Bacteroides cellulosilyticus DSM 14838</name>
    <dbReference type="NCBI Taxonomy" id="537012"/>
    <lineage>
        <taxon>Bacteria</taxon>
        <taxon>Pseudomonadati</taxon>
        <taxon>Bacteroidota</taxon>
        <taxon>Bacteroidia</taxon>
        <taxon>Bacteroidales</taxon>
        <taxon>Bacteroidaceae</taxon>
        <taxon>Bacteroides</taxon>
    </lineage>
</organism>
<keyword evidence="1" id="KW-0812">Transmembrane</keyword>
<evidence type="ECO:0000256" key="1">
    <source>
        <dbReference type="SAM" id="Phobius"/>
    </source>
</evidence>
<name>E2NEE7_9BACE</name>
<evidence type="ECO:0000313" key="3">
    <source>
        <dbReference type="Proteomes" id="UP000003711"/>
    </source>
</evidence>
<accession>E2NEE7</accession>
<evidence type="ECO:0000313" key="2">
    <source>
        <dbReference type="EMBL" id="EEF89703.1"/>
    </source>
</evidence>
<reference evidence="2 3" key="1">
    <citation type="submission" date="2008-12" db="EMBL/GenBank/DDBJ databases">
        <authorList>
            <person name="Fulton L."/>
            <person name="Clifton S."/>
            <person name="Fulton B."/>
            <person name="Xu J."/>
            <person name="Minx P."/>
            <person name="Pepin K.H."/>
            <person name="Johnson M."/>
            <person name="Bhonagiri V."/>
            <person name="Nash W.E."/>
            <person name="Mardis E.R."/>
            <person name="Wilson R.K."/>
        </authorList>
    </citation>
    <scope>NUCLEOTIDE SEQUENCE [LARGE SCALE GENOMIC DNA]</scope>
    <source>
        <strain evidence="2 3">DSM 14838</strain>
    </source>
</reference>
<proteinExistence type="predicted"/>